<dbReference type="EMBL" id="BSPP01000013">
    <property type="protein sequence ID" value="GLS88522.1"/>
    <property type="molecule type" value="Genomic_DNA"/>
</dbReference>
<dbReference type="Pfam" id="PF08352">
    <property type="entry name" value="oligo_HPY"/>
    <property type="match status" value="1"/>
</dbReference>
<keyword evidence="6 9" id="KW-0067">ATP-binding</keyword>
<organism evidence="9 10">
    <name type="scientific">Cypionkella aquatica</name>
    <dbReference type="NCBI Taxonomy" id="1756042"/>
    <lineage>
        <taxon>Bacteria</taxon>
        <taxon>Pseudomonadati</taxon>
        <taxon>Pseudomonadota</taxon>
        <taxon>Alphaproteobacteria</taxon>
        <taxon>Rhodobacterales</taxon>
        <taxon>Paracoccaceae</taxon>
        <taxon>Cypionkella</taxon>
    </lineage>
</organism>
<dbReference type="InterPro" id="IPR003593">
    <property type="entry name" value="AAA+_ATPase"/>
</dbReference>
<dbReference type="InterPro" id="IPR017871">
    <property type="entry name" value="ABC_transporter-like_CS"/>
</dbReference>
<dbReference type="GO" id="GO:0005886">
    <property type="term" value="C:plasma membrane"/>
    <property type="evidence" value="ECO:0007669"/>
    <property type="project" value="UniProtKB-SubCell"/>
</dbReference>
<dbReference type="AlphaFoldDB" id="A0AA37TVI0"/>
<feature type="domain" description="ABC transporter" evidence="8">
    <location>
        <begin position="8"/>
        <end position="255"/>
    </location>
</feature>
<comment type="similarity">
    <text evidence="2">Belongs to the ABC transporter superfamily.</text>
</comment>
<dbReference type="CDD" id="cd03257">
    <property type="entry name" value="ABC_NikE_OppD_transporters"/>
    <property type="match status" value="1"/>
</dbReference>
<proteinExistence type="inferred from homology"/>
<comment type="subcellular location">
    <subcellularLocation>
        <location evidence="1">Cell inner membrane</location>
        <topology evidence="1">Peripheral membrane protein</topology>
    </subcellularLocation>
</comment>
<evidence type="ECO:0000256" key="4">
    <source>
        <dbReference type="ARBA" id="ARBA00022475"/>
    </source>
</evidence>
<keyword evidence="5" id="KW-0547">Nucleotide-binding</keyword>
<dbReference type="FunFam" id="3.40.50.300:FF:000016">
    <property type="entry name" value="Oligopeptide ABC transporter ATP-binding component"/>
    <property type="match status" value="1"/>
</dbReference>
<evidence type="ECO:0000256" key="5">
    <source>
        <dbReference type="ARBA" id="ARBA00022741"/>
    </source>
</evidence>
<evidence type="ECO:0000313" key="10">
    <source>
        <dbReference type="Proteomes" id="UP001157355"/>
    </source>
</evidence>
<sequence>MTEPLLEIDALNITYHTDHGKLSALRGASLIARTGEVIGIVGESGCGKSTLAASVINLLPQAAEVTSGAVRYKGTDILRLPPEAQRALRGQDIAMIFQDPMTAFNPVLTMGAQLVDFQHAAQIPRAEKLTRARALLARVGMPDPDLTLRRYPHQLSGGMRQRVAIAAALLMNPTVLVADEPTTALDVTMEAQIIHLLRDLRRDYQGAILVITHHLGVVAELCDRVYVMYAGEVVEEAVVDDLFHAPRHPYTRALIACDPGHFEQPTPILPTIQGRLPDLRTPPTGCSFAARCPLAEAICATPPPRIQISPTQSALCHKAGGQP</sequence>
<evidence type="ECO:0000256" key="7">
    <source>
        <dbReference type="ARBA" id="ARBA00023136"/>
    </source>
</evidence>
<evidence type="ECO:0000259" key="8">
    <source>
        <dbReference type="PROSITE" id="PS50893"/>
    </source>
</evidence>
<dbReference type="RefSeq" id="WP_284326664.1">
    <property type="nucleotide sequence ID" value="NZ_BSPP01000013.1"/>
</dbReference>
<dbReference type="PROSITE" id="PS00211">
    <property type="entry name" value="ABC_TRANSPORTER_1"/>
    <property type="match status" value="1"/>
</dbReference>
<keyword evidence="10" id="KW-1185">Reference proteome</keyword>
<dbReference type="InterPro" id="IPR003439">
    <property type="entry name" value="ABC_transporter-like_ATP-bd"/>
</dbReference>
<dbReference type="PANTHER" id="PTHR43297:SF2">
    <property type="entry name" value="DIPEPTIDE TRANSPORT ATP-BINDING PROTEIN DPPD"/>
    <property type="match status" value="1"/>
</dbReference>
<dbReference type="GO" id="GO:0015833">
    <property type="term" value="P:peptide transport"/>
    <property type="evidence" value="ECO:0007669"/>
    <property type="project" value="InterPro"/>
</dbReference>
<dbReference type="InterPro" id="IPR013563">
    <property type="entry name" value="Oligopep_ABC_C"/>
</dbReference>
<dbReference type="InterPro" id="IPR050388">
    <property type="entry name" value="ABC_Ni/Peptide_Import"/>
</dbReference>
<gene>
    <name evidence="9" type="ORF">GCM10010873_34960</name>
</gene>
<name>A0AA37TVI0_9RHOB</name>
<evidence type="ECO:0000256" key="6">
    <source>
        <dbReference type="ARBA" id="ARBA00022840"/>
    </source>
</evidence>
<comment type="caution">
    <text evidence="9">The sequence shown here is derived from an EMBL/GenBank/DDBJ whole genome shotgun (WGS) entry which is preliminary data.</text>
</comment>
<keyword evidence="3" id="KW-0813">Transport</keyword>
<dbReference type="NCBIfam" id="TIGR01727">
    <property type="entry name" value="oligo_HPY"/>
    <property type="match status" value="1"/>
</dbReference>
<dbReference type="GO" id="GO:0016887">
    <property type="term" value="F:ATP hydrolysis activity"/>
    <property type="evidence" value="ECO:0007669"/>
    <property type="project" value="InterPro"/>
</dbReference>
<dbReference type="Gene3D" id="3.40.50.300">
    <property type="entry name" value="P-loop containing nucleotide triphosphate hydrolases"/>
    <property type="match status" value="1"/>
</dbReference>
<reference evidence="9 10" key="1">
    <citation type="journal article" date="2014" name="Int. J. Syst. Evol. Microbiol.">
        <title>Complete genome sequence of Corynebacterium casei LMG S-19264T (=DSM 44701T), isolated from a smear-ripened cheese.</title>
        <authorList>
            <consortium name="US DOE Joint Genome Institute (JGI-PGF)"/>
            <person name="Walter F."/>
            <person name="Albersmeier A."/>
            <person name="Kalinowski J."/>
            <person name="Ruckert C."/>
        </authorList>
    </citation>
    <scope>NUCLEOTIDE SEQUENCE [LARGE SCALE GENOMIC DNA]</scope>
    <source>
        <strain evidence="9 10">NBRC 111766</strain>
    </source>
</reference>
<dbReference type="PANTHER" id="PTHR43297">
    <property type="entry name" value="OLIGOPEPTIDE TRANSPORT ATP-BINDING PROTEIN APPD"/>
    <property type="match status" value="1"/>
</dbReference>
<dbReference type="SMART" id="SM00382">
    <property type="entry name" value="AAA"/>
    <property type="match status" value="1"/>
</dbReference>
<evidence type="ECO:0000256" key="2">
    <source>
        <dbReference type="ARBA" id="ARBA00005417"/>
    </source>
</evidence>
<dbReference type="GO" id="GO:0005524">
    <property type="term" value="F:ATP binding"/>
    <property type="evidence" value="ECO:0007669"/>
    <property type="project" value="UniProtKB-KW"/>
</dbReference>
<protein>
    <submittedName>
        <fullName evidence="9">ABC transporter ATP-binding protein</fullName>
    </submittedName>
</protein>
<dbReference type="SUPFAM" id="SSF52540">
    <property type="entry name" value="P-loop containing nucleoside triphosphate hydrolases"/>
    <property type="match status" value="1"/>
</dbReference>
<dbReference type="GO" id="GO:0055085">
    <property type="term" value="P:transmembrane transport"/>
    <property type="evidence" value="ECO:0007669"/>
    <property type="project" value="UniProtKB-ARBA"/>
</dbReference>
<dbReference type="Pfam" id="PF00005">
    <property type="entry name" value="ABC_tran"/>
    <property type="match status" value="1"/>
</dbReference>
<dbReference type="PROSITE" id="PS50893">
    <property type="entry name" value="ABC_TRANSPORTER_2"/>
    <property type="match status" value="1"/>
</dbReference>
<accession>A0AA37TVI0</accession>
<keyword evidence="4" id="KW-1003">Cell membrane</keyword>
<evidence type="ECO:0000256" key="3">
    <source>
        <dbReference type="ARBA" id="ARBA00022448"/>
    </source>
</evidence>
<evidence type="ECO:0000256" key="1">
    <source>
        <dbReference type="ARBA" id="ARBA00004417"/>
    </source>
</evidence>
<dbReference type="Proteomes" id="UP001157355">
    <property type="component" value="Unassembled WGS sequence"/>
</dbReference>
<keyword evidence="7" id="KW-0472">Membrane</keyword>
<evidence type="ECO:0000313" key="9">
    <source>
        <dbReference type="EMBL" id="GLS88522.1"/>
    </source>
</evidence>
<dbReference type="InterPro" id="IPR027417">
    <property type="entry name" value="P-loop_NTPase"/>
</dbReference>